<feature type="compositionally biased region" description="Polar residues" evidence="1">
    <location>
        <begin position="113"/>
        <end position="125"/>
    </location>
</feature>
<reference evidence="2" key="1">
    <citation type="submission" date="2020-10" db="EMBL/GenBank/DDBJ databases">
        <title>Genome Sequence of Monilinia vaccinii-corymbosi Sheds Light on Mummy Berry Disease Infection of Blueberry and Mating Type.</title>
        <authorList>
            <person name="Yow A.G."/>
            <person name="Zhang Y."/>
            <person name="Bansal K."/>
            <person name="Eacker S.M."/>
            <person name="Sullivan S."/>
            <person name="Liachko I."/>
            <person name="Cubeta M.A."/>
            <person name="Rollins J.A."/>
            <person name="Ashrafi H."/>
        </authorList>
    </citation>
    <scope>NUCLEOTIDE SEQUENCE</scope>
    <source>
        <strain evidence="2">RL-1</strain>
    </source>
</reference>
<protein>
    <submittedName>
        <fullName evidence="2">Uncharacterized protein</fullName>
    </submittedName>
</protein>
<feature type="compositionally biased region" description="Basic and acidic residues" evidence="1">
    <location>
        <begin position="510"/>
        <end position="521"/>
    </location>
</feature>
<dbReference type="OrthoDB" id="2186602at2759"/>
<feature type="compositionally biased region" description="Polar residues" evidence="1">
    <location>
        <begin position="1"/>
        <end position="15"/>
    </location>
</feature>
<evidence type="ECO:0000256" key="1">
    <source>
        <dbReference type="SAM" id="MobiDB-lite"/>
    </source>
</evidence>
<evidence type="ECO:0000313" key="2">
    <source>
        <dbReference type="EMBL" id="QSZ32639.1"/>
    </source>
</evidence>
<feature type="compositionally biased region" description="Polar residues" evidence="1">
    <location>
        <begin position="67"/>
        <end position="79"/>
    </location>
</feature>
<keyword evidence="3" id="KW-1185">Reference proteome</keyword>
<feature type="region of interest" description="Disordered" evidence="1">
    <location>
        <begin position="474"/>
        <end position="531"/>
    </location>
</feature>
<feature type="compositionally biased region" description="Basic and acidic residues" evidence="1">
    <location>
        <begin position="474"/>
        <end position="490"/>
    </location>
</feature>
<dbReference type="Proteomes" id="UP000672032">
    <property type="component" value="Chromosome 3"/>
</dbReference>
<dbReference type="AlphaFoldDB" id="A0A8A3PC18"/>
<accession>A0A8A3PC18</accession>
<dbReference type="EMBL" id="CP063407">
    <property type="protein sequence ID" value="QSZ32639.1"/>
    <property type="molecule type" value="Genomic_DNA"/>
</dbReference>
<proteinExistence type="predicted"/>
<name>A0A8A3PC18_9HELO</name>
<sequence>MGCQSLHQSQQSTDGSGSPPAPPMNPSSSFPGSSYFTSKGSKWAKQASEESPCYSFPLSSFWKQTSSEIAESPKGNTADDTPEFTADAKLSRQDVQDWNTTRLFDARPDDSSSKSVMQGPSYSNSDWNVTRSFDVRPVIPQQSIDPPRPAREGYEWVWFPAGYWAERELPGILSPQSNPEGRRNSKSFFFSRAADRKSNGSEDSTSPRGSRRFWGSFSSKVAKQYTNQSFKGSSTHGSAISSTNSERFLNSLQSMSPSYPRYVSPSGEPEGLYSKTKRNVSTKRYLGVPFSRKKKTTVGNDTLFRQERWLIFLQKIETPPLASSRPLSSTGQTARILEGAISYFDTYEEKNTGEPSTITPASSNASFGSKRQWKFGTAPWHRRLSDNSISVSSSIYDLLVGRTPIGTPKSESRYVGATGKSYTKVEISEPGAPTFLPSVSVPEAQRVDTPLWLPKRDPRRGFMSNMFPHVNEQKISEKYSLDTTRPRRDTTQSSLRNFLRTPTLLNAPASRRESSDSEHGSSLRKSPTNRSFASQYLSKSQLFELNIPDHLPSSPLCPTNPMHTSKGLGICPLHGRKRTRSRQSIAGIRRSPTPEIIVTSD</sequence>
<feature type="region of interest" description="Disordered" evidence="1">
    <location>
        <begin position="67"/>
        <end position="125"/>
    </location>
</feature>
<organism evidence="2 3">
    <name type="scientific">Monilinia vaccinii-corymbosi</name>
    <dbReference type="NCBI Taxonomy" id="61207"/>
    <lineage>
        <taxon>Eukaryota</taxon>
        <taxon>Fungi</taxon>
        <taxon>Dikarya</taxon>
        <taxon>Ascomycota</taxon>
        <taxon>Pezizomycotina</taxon>
        <taxon>Leotiomycetes</taxon>
        <taxon>Helotiales</taxon>
        <taxon>Sclerotiniaceae</taxon>
        <taxon>Monilinia</taxon>
    </lineage>
</organism>
<feature type="region of interest" description="Disordered" evidence="1">
    <location>
        <begin position="1"/>
        <end position="38"/>
    </location>
</feature>
<gene>
    <name evidence="2" type="ORF">DSL72_002218</name>
</gene>
<feature type="region of interest" description="Disordered" evidence="1">
    <location>
        <begin position="189"/>
        <end position="210"/>
    </location>
</feature>
<evidence type="ECO:0000313" key="3">
    <source>
        <dbReference type="Proteomes" id="UP000672032"/>
    </source>
</evidence>